<feature type="region of interest" description="Disordered" evidence="1">
    <location>
        <begin position="33"/>
        <end position="80"/>
    </location>
</feature>
<dbReference type="EMBL" id="FO203431">
    <property type="protein sequence ID" value="CCH89684.1"/>
    <property type="molecule type" value="Genomic_DNA"/>
</dbReference>
<protein>
    <submittedName>
        <fullName evidence="2">Uncharacterized protein</fullName>
    </submittedName>
</protein>
<keyword evidence="3" id="KW-1185">Reference proteome</keyword>
<sequence>MTGADREDGRPPAASAIDCTALLATGSRYRDRDLVVTKTDPGPLSGPRPEQVTRWNGPPAGPRPEPARGGSGLVPRLAPSLRGVRRTRSFDLRQIPATGAA</sequence>
<proteinExistence type="predicted"/>
<reference evidence="2 3" key="1">
    <citation type="journal article" date="2012" name="J. Bacteriol.">
        <title>Genome Sequence of Radiation-Resistant Modestobacter marinus Strain BC501, a Representative Actinobacterium That Thrives on Calcareous Stone Surfaces.</title>
        <authorList>
            <person name="Normand P."/>
            <person name="Gury J."/>
            <person name="Pujic P."/>
            <person name="Chouaia B."/>
            <person name="Crotti E."/>
            <person name="Brusetti L."/>
            <person name="Daffonchio D."/>
            <person name="Vacherie B."/>
            <person name="Barbe V."/>
            <person name="Medigue C."/>
            <person name="Calteau A."/>
            <person name="Ghodhbane-Gtari F."/>
            <person name="Essoussi I."/>
            <person name="Nouioui I."/>
            <person name="Abbassi-Ghozzi I."/>
            <person name="Gtari M."/>
        </authorList>
    </citation>
    <scope>NUCLEOTIDE SEQUENCE [LARGE SCALE GENOMIC DNA]</scope>
    <source>
        <strain evidence="3">BC 501</strain>
    </source>
</reference>
<evidence type="ECO:0000313" key="3">
    <source>
        <dbReference type="Proteomes" id="UP000006461"/>
    </source>
</evidence>
<organism evidence="2 3">
    <name type="scientific">Modestobacter italicus (strain DSM 44449 / CECT 9708 / BC 501)</name>
    <dbReference type="NCBI Taxonomy" id="2732864"/>
    <lineage>
        <taxon>Bacteria</taxon>
        <taxon>Bacillati</taxon>
        <taxon>Actinomycetota</taxon>
        <taxon>Actinomycetes</taxon>
        <taxon>Geodermatophilales</taxon>
        <taxon>Geodermatophilaceae</taxon>
        <taxon>Modestobacter</taxon>
    </lineage>
</organism>
<dbReference type="KEGG" id="mmar:MODMU_4288"/>
<name>I4F221_MODI5</name>
<dbReference type="HOGENOM" id="CLU_2288340_0_0_11"/>
<dbReference type="AlphaFoldDB" id="I4F221"/>
<dbReference type="Proteomes" id="UP000006461">
    <property type="component" value="Chromosome"/>
</dbReference>
<accession>I4F221</accession>
<dbReference type="STRING" id="477641.MODMU_4288"/>
<evidence type="ECO:0000256" key="1">
    <source>
        <dbReference type="SAM" id="MobiDB-lite"/>
    </source>
</evidence>
<gene>
    <name evidence="2" type="ordered locus">MODMU_4288</name>
</gene>
<evidence type="ECO:0000313" key="2">
    <source>
        <dbReference type="EMBL" id="CCH89684.1"/>
    </source>
</evidence>